<proteinExistence type="predicted"/>
<evidence type="ECO:0000313" key="5">
    <source>
        <dbReference type="Proteomes" id="UP000199045"/>
    </source>
</evidence>
<dbReference type="Proteomes" id="UP000199045">
    <property type="component" value="Unassembled WGS sequence"/>
</dbReference>
<dbReference type="EMBL" id="FNBN01000003">
    <property type="protein sequence ID" value="SDG25961.1"/>
    <property type="molecule type" value="Genomic_DNA"/>
</dbReference>
<dbReference type="GO" id="GO:0030313">
    <property type="term" value="C:cell envelope"/>
    <property type="evidence" value="ECO:0007669"/>
    <property type="project" value="UniProtKB-SubCell"/>
</dbReference>
<protein>
    <submittedName>
        <fullName evidence="4">HlyD family secretion protein</fullName>
    </submittedName>
</protein>
<dbReference type="PANTHER" id="PTHR32347:SF23">
    <property type="entry name" value="BLL5650 PROTEIN"/>
    <property type="match status" value="1"/>
</dbReference>
<dbReference type="Gene3D" id="2.40.30.170">
    <property type="match status" value="1"/>
</dbReference>
<evidence type="ECO:0000256" key="2">
    <source>
        <dbReference type="ARBA" id="ARBA00023054"/>
    </source>
</evidence>
<reference evidence="4 5" key="1">
    <citation type="submission" date="2016-10" db="EMBL/GenBank/DDBJ databases">
        <authorList>
            <person name="de Groot N.N."/>
        </authorList>
    </citation>
    <scope>NUCLEOTIDE SEQUENCE [LARGE SCALE GENOMIC DNA]</scope>
    <source>
        <strain evidence="4 5">DSM 527</strain>
    </source>
</reference>
<feature type="coiled-coil region" evidence="3">
    <location>
        <begin position="66"/>
        <end position="152"/>
    </location>
</feature>
<dbReference type="PROSITE" id="PS51257">
    <property type="entry name" value="PROKAR_LIPOPROTEIN"/>
    <property type="match status" value="1"/>
</dbReference>
<dbReference type="InterPro" id="IPR050465">
    <property type="entry name" value="UPF0194_transport"/>
</dbReference>
<sequence>MKYLSIPVIFFFLAACSGRETEADASGNFEADEVIVSAQQNGQLLSFTVQEGDTLREGAVVGQIDVNGLALQKEQAEATISALREKTTDPQPQLALVRKQLAVQEAQLKQLLHEQQRTENLVKADAATPKQLDDINASVDQLQKQLIVTRQQLTVNETSVADKNRSVLSERGPLQKSLARYDDEIRKGVIVNPVKGTVLARYALQGEMAVIGKALYKIADTDTLLLKAYITGSQLPEIKLGQSVKVLIDAGEKNYKTYSGVISYVSSKSEFTPKTIQTKEERANLVYAIKIRVPNDGYLKIGMFAITQFH</sequence>
<comment type="subcellular location">
    <subcellularLocation>
        <location evidence="1">Cell envelope</location>
    </subcellularLocation>
</comment>
<dbReference type="STRING" id="104663.SAMN04488121_103995"/>
<dbReference type="Gene3D" id="2.40.50.100">
    <property type="match status" value="1"/>
</dbReference>
<evidence type="ECO:0000256" key="3">
    <source>
        <dbReference type="SAM" id="Coils"/>
    </source>
</evidence>
<evidence type="ECO:0000313" key="4">
    <source>
        <dbReference type="EMBL" id="SDG25961.1"/>
    </source>
</evidence>
<gene>
    <name evidence="4" type="ORF">SAMN04488121_103995</name>
</gene>
<dbReference type="AlphaFoldDB" id="A0A1G7SSK3"/>
<keyword evidence="2 3" id="KW-0175">Coiled coil</keyword>
<accession>A0A1G7SSK3</accession>
<dbReference type="PANTHER" id="PTHR32347">
    <property type="entry name" value="EFFLUX SYSTEM COMPONENT YKNX-RELATED"/>
    <property type="match status" value="1"/>
</dbReference>
<organism evidence="4 5">
    <name type="scientific">Chitinophaga filiformis</name>
    <name type="common">Myxococcus filiformis</name>
    <name type="synonym">Flexibacter filiformis</name>
    <dbReference type="NCBI Taxonomy" id="104663"/>
    <lineage>
        <taxon>Bacteria</taxon>
        <taxon>Pseudomonadati</taxon>
        <taxon>Bacteroidota</taxon>
        <taxon>Chitinophagia</taxon>
        <taxon>Chitinophagales</taxon>
        <taxon>Chitinophagaceae</taxon>
        <taxon>Chitinophaga</taxon>
    </lineage>
</organism>
<evidence type="ECO:0000256" key="1">
    <source>
        <dbReference type="ARBA" id="ARBA00004196"/>
    </source>
</evidence>
<dbReference type="OrthoDB" id="9778236at2"/>
<name>A0A1G7SSK3_CHIFI</name>
<dbReference type="RefSeq" id="WP_089833970.1">
    <property type="nucleotide sequence ID" value="NZ_FNBN01000003.1"/>
</dbReference>